<reference evidence="2" key="2">
    <citation type="submission" date="2023-05" db="EMBL/GenBank/DDBJ databases">
        <authorList>
            <consortium name="Lawrence Berkeley National Laboratory"/>
            <person name="Steindorff A."/>
            <person name="Hensen N."/>
            <person name="Bonometti L."/>
            <person name="Westerberg I."/>
            <person name="Brannstrom I.O."/>
            <person name="Guillou S."/>
            <person name="Cros-Aarteil S."/>
            <person name="Calhoun S."/>
            <person name="Haridas S."/>
            <person name="Kuo A."/>
            <person name="Mondo S."/>
            <person name="Pangilinan J."/>
            <person name="Riley R."/>
            <person name="Labutti K."/>
            <person name="Andreopoulos B."/>
            <person name="Lipzen A."/>
            <person name="Chen C."/>
            <person name="Yanf M."/>
            <person name="Daum C."/>
            <person name="Ng V."/>
            <person name="Clum A."/>
            <person name="Ohm R."/>
            <person name="Martin F."/>
            <person name="Silar P."/>
            <person name="Natvig D."/>
            <person name="Lalanne C."/>
            <person name="Gautier V."/>
            <person name="Ament-Velasquez S.L."/>
            <person name="Kruys A."/>
            <person name="Hutchinson M.I."/>
            <person name="Powell A.J."/>
            <person name="Barry K."/>
            <person name="Miller A.N."/>
            <person name="Grigoriev I.V."/>
            <person name="Debuchy R."/>
            <person name="Gladieux P."/>
            <person name="Thoren M.H."/>
            <person name="Johannesson H."/>
        </authorList>
    </citation>
    <scope>NUCLEOTIDE SEQUENCE</scope>
    <source>
        <strain evidence="2">PSN243</strain>
    </source>
</reference>
<dbReference type="Proteomes" id="UP001321760">
    <property type="component" value="Unassembled WGS sequence"/>
</dbReference>
<accession>A0AAV9H2G5</accession>
<feature type="region of interest" description="Disordered" evidence="1">
    <location>
        <begin position="27"/>
        <end position="67"/>
    </location>
</feature>
<protein>
    <recommendedName>
        <fullName evidence="4">Roadblock/LAMTOR2 domain-containing protein</fullName>
    </recommendedName>
</protein>
<gene>
    <name evidence="2" type="ORF">QBC34DRAFT_434341</name>
</gene>
<feature type="region of interest" description="Disordered" evidence="1">
    <location>
        <begin position="295"/>
        <end position="353"/>
    </location>
</feature>
<reference evidence="2" key="1">
    <citation type="journal article" date="2023" name="Mol. Phylogenet. Evol.">
        <title>Genome-scale phylogeny and comparative genomics of the fungal order Sordariales.</title>
        <authorList>
            <person name="Hensen N."/>
            <person name="Bonometti L."/>
            <person name="Westerberg I."/>
            <person name="Brannstrom I.O."/>
            <person name="Guillou S."/>
            <person name="Cros-Aarteil S."/>
            <person name="Calhoun S."/>
            <person name="Haridas S."/>
            <person name="Kuo A."/>
            <person name="Mondo S."/>
            <person name="Pangilinan J."/>
            <person name="Riley R."/>
            <person name="LaButti K."/>
            <person name="Andreopoulos B."/>
            <person name="Lipzen A."/>
            <person name="Chen C."/>
            <person name="Yan M."/>
            <person name="Daum C."/>
            <person name="Ng V."/>
            <person name="Clum A."/>
            <person name="Steindorff A."/>
            <person name="Ohm R.A."/>
            <person name="Martin F."/>
            <person name="Silar P."/>
            <person name="Natvig D.O."/>
            <person name="Lalanne C."/>
            <person name="Gautier V."/>
            <person name="Ament-Velasquez S.L."/>
            <person name="Kruys A."/>
            <person name="Hutchinson M.I."/>
            <person name="Powell A.J."/>
            <person name="Barry K."/>
            <person name="Miller A.N."/>
            <person name="Grigoriev I.V."/>
            <person name="Debuchy R."/>
            <person name="Gladieux P."/>
            <person name="Hiltunen Thoren M."/>
            <person name="Johannesson H."/>
        </authorList>
    </citation>
    <scope>NUCLEOTIDE SEQUENCE</scope>
    <source>
        <strain evidence="2">PSN243</strain>
    </source>
</reference>
<sequence>MVEIFQVSQNFKHFTYFNAHEVFGDHEENLPKPQDNNFKSPEINVWPTPPRPPTPPGGGPARPGPACAEPLKTLVGNCFTSTTSATDSDGEDAPLLSADEPHPGNYAASTSSDESNYVTIVIPPLPPNMAPPAPGMMPLPPPLLLTKRVTAFLRANLSDLLRAAVLTTPAGNLLVHASNLPASVLRRQCAVAASLWAMHSPPASTSANASATHNGEGSSGSNSSRTSPVPAPTGSSSTITVPAPAVTVQLDSGAVFVIRQLQCGMLFICMGGEESPATTTAAAGGAQTSAATTAGAANDNDAGEDLGPGSGASTGGGASPLASPSEVDSVHSTGTAGGATTTSQGTAGTAAAGGLSPASVLALRRQVEELARWLDARLGSLYVPEIGIGAGLAVGA</sequence>
<evidence type="ECO:0000313" key="2">
    <source>
        <dbReference type="EMBL" id="KAK4454149.1"/>
    </source>
</evidence>
<feature type="compositionally biased region" description="Low complexity" evidence="1">
    <location>
        <begin position="332"/>
        <end position="353"/>
    </location>
</feature>
<feature type="region of interest" description="Disordered" evidence="1">
    <location>
        <begin position="202"/>
        <end position="239"/>
    </location>
</feature>
<dbReference type="AlphaFoldDB" id="A0AAV9H2G5"/>
<feature type="region of interest" description="Disordered" evidence="1">
    <location>
        <begin position="79"/>
        <end position="113"/>
    </location>
</feature>
<keyword evidence="3" id="KW-1185">Reference proteome</keyword>
<organism evidence="2 3">
    <name type="scientific">Podospora aff. communis PSN243</name>
    <dbReference type="NCBI Taxonomy" id="3040156"/>
    <lineage>
        <taxon>Eukaryota</taxon>
        <taxon>Fungi</taxon>
        <taxon>Dikarya</taxon>
        <taxon>Ascomycota</taxon>
        <taxon>Pezizomycotina</taxon>
        <taxon>Sordariomycetes</taxon>
        <taxon>Sordariomycetidae</taxon>
        <taxon>Sordariales</taxon>
        <taxon>Podosporaceae</taxon>
        <taxon>Podospora</taxon>
    </lineage>
</organism>
<evidence type="ECO:0000256" key="1">
    <source>
        <dbReference type="SAM" id="MobiDB-lite"/>
    </source>
</evidence>
<feature type="compositionally biased region" description="Pro residues" evidence="1">
    <location>
        <begin position="47"/>
        <end position="58"/>
    </location>
</feature>
<proteinExistence type="predicted"/>
<evidence type="ECO:0008006" key="4">
    <source>
        <dbReference type="Google" id="ProtNLM"/>
    </source>
</evidence>
<name>A0AAV9H2G5_9PEZI</name>
<feature type="compositionally biased region" description="Low complexity" evidence="1">
    <location>
        <begin position="202"/>
        <end position="224"/>
    </location>
</feature>
<comment type="caution">
    <text evidence="2">The sequence shown here is derived from an EMBL/GenBank/DDBJ whole genome shotgun (WGS) entry which is preliminary data.</text>
</comment>
<evidence type="ECO:0000313" key="3">
    <source>
        <dbReference type="Proteomes" id="UP001321760"/>
    </source>
</evidence>
<dbReference type="EMBL" id="MU865918">
    <property type="protein sequence ID" value="KAK4454149.1"/>
    <property type="molecule type" value="Genomic_DNA"/>
</dbReference>
<feature type="compositionally biased region" description="Gly residues" evidence="1">
    <location>
        <begin position="306"/>
        <end position="318"/>
    </location>
</feature>